<dbReference type="AlphaFoldDB" id="A0AAV9KJ54"/>
<accession>A0AAV9KJ54</accession>
<proteinExistence type="predicted"/>
<evidence type="ECO:0000313" key="2">
    <source>
        <dbReference type="Proteomes" id="UP001311915"/>
    </source>
</evidence>
<keyword evidence="2" id="KW-1185">Reference proteome</keyword>
<dbReference type="Proteomes" id="UP001311915">
    <property type="component" value="Unassembled WGS sequence"/>
</dbReference>
<organism evidence="1 2">
    <name type="scientific">Solanum pinnatisectum</name>
    <name type="common">tansyleaf nightshade</name>
    <dbReference type="NCBI Taxonomy" id="50273"/>
    <lineage>
        <taxon>Eukaryota</taxon>
        <taxon>Viridiplantae</taxon>
        <taxon>Streptophyta</taxon>
        <taxon>Embryophyta</taxon>
        <taxon>Tracheophyta</taxon>
        <taxon>Spermatophyta</taxon>
        <taxon>Magnoliopsida</taxon>
        <taxon>eudicotyledons</taxon>
        <taxon>Gunneridae</taxon>
        <taxon>Pentapetalae</taxon>
        <taxon>asterids</taxon>
        <taxon>lamiids</taxon>
        <taxon>Solanales</taxon>
        <taxon>Solanaceae</taxon>
        <taxon>Solanoideae</taxon>
        <taxon>Solaneae</taxon>
        <taxon>Solanum</taxon>
    </lineage>
</organism>
<sequence length="53" mass="6233">MEDQTSRERIMRWIASYIAMEKKAAAWVCDSYVHITKASLTFPAKVWWSIVRA</sequence>
<comment type="caution">
    <text evidence="1">The sequence shown here is derived from an EMBL/GenBank/DDBJ whole genome shotgun (WGS) entry which is preliminary data.</text>
</comment>
<evidence type="ECO:0000313" key="1">
    <source>
        <dbReference type="EMBL" id="KAK4713470.1"/>
    </source>
</evidence>
<dbReference type="EMBL" id="JAWPEI010000010">
    <property type="protein sequence ID" value="KAK4713470.1"/>
    <property type="molecule type" value="Genomic_DNA"/>
</dbReference>
<reference evidence="1 2" key="1">
    <citation type="submission" date="2023-10" db="EMBL/GenBank/DDBJ databases">
        <title>Genome-Wide Identification Analysis in wild type Solanum Pinnatisectum Reveals Some Genes Defensing Phytophthora Infestans.</title>
        <authorList>
            <person name="Sun C."/>
        </authorList>
    </citation>
    <scope>NUCLEOTIDE SEQUENCE [LARGE SCALE GENOMIC DNA]</scope>
    <source>
        <strain evidence="1">LQN</strain>
        <tissue evidence="1">Leaf</tissue>
    </source>
</reference>
<gene>
    <name evidence="1" type="ORF">R3W88_019377</name>
</gene>
<name>A0AAV9KJ54_9SOLN</name>
<protein>
    <submittedName>
        <fullName evidence="1">Uncharacterized protein</fullName>
    </submittedName>
</protein>